<dbReference type="AlphaFoldDB" id="A0A8J6G1Q1"/>
<dbReference type="InterPro" id="IPR015972">
    <property type="entry name" value="Ribosomal_eL19_dom1"/>
</dbReference>
<feature type="domain" description="Large ribosomal subunit protein eL19" evidence="10">
    <location>
        <begin position="3"/>
        <end position="121"/>
    </location>
</feature>
<evidence type="ECO:0000256" key="1">
    <source>
        <dbReference type="ARBA" id="ARBA00011082"/>
    </source>
</evidence>
<dbReference type="GO" id="GO:0006412">
    <property type="term" value="P:translation"/>
    <property type="evidence" value="ECO:0007669"/>
    <property type="project" value="InterPro"/>
</dbReference>
<protein>
    <recommendedName>
        <fullName evidence="7">Large ribosomal subunit protein eL19</fullName>
    </recommendedName>
    <alternativeName>
        <fullName evidence="8">60S ribosomal protein L19</fullName>
    </alternativeName>
</protein>
<dbReference type="PANTHER" id="PTHR10722">
    <property type="entry name" value="60S RIBOSOMAL PROTEIN L19"/>
    <property type="match status" value="1"/>
</dbReference>
<sequence length="124" mass="14514">MNMSRLQKRLASSVHHHGKKKAWLDANETNEIANTNFRQQIQKLAKDGLIIQKPVKGNALKNNQSLMEHTHKLKADRSTRSSWLTRLRPTSLILRKQDSAKRWHLQTKNEEIIKTLSKEEEVRK</sequence>
<evidence type="ECO:0000256" key="8">
    <source>
        <dbReference type="ARBA" id="ARBA00035324"/>
    </source>
</evidence>
<dbReference type="Gene3D" id="1.10.1650.10">
    <property type="match status" value="1"/>
</dbReference>
<keyword evidence="4 11" id="KW-0689">Ribosomal protein</keyword>
<name>A0A8J6G1Q1_MICOH</name>
<evidence type="ECO:0000256" key="6">
    <source>
        <dbReference type="ARBA" id="ARBA00034092"/>
    </source>
</evidence>
<comment type="similarity">
    <text evidence="1">Belongs to the eukaryotic ribosomal protein eL19 family.</text>
</comment>
<comment type="subunit">
    <text evidence="2">Component of the large ribosomal subunit.</text>
</comment>
<dbReference type="SMART" id="SM01416">
    <property type="entry name" value="Ribosomal_L19e"/>
    <property type="match status" value="1"/>
</dbReference>
<evidence type="ECO:0000256" key="3">
    <source>
        <dbReference type="ARBA" id="ARBA00022934"/>
    </source>
</evidence>
<evidence type="ECO:0000256" key="4">
    <source>
        <dbReference type="ARBA" id="ARBA00022980"/>
    </source>
</evidence>
<evidence type="ECO:0000259" key="10">
    <source>
        <dbReference type="SMART" id="SM01416"/>
    </source>
</evidence>
<evidence type="ECO:0000256" key="9">
    <source>
        <dbReference type="SAM" id="MobiDB-lite"/>
    </source>
</evidence>
<evidence type="ECO:0000313" key="12">
    <source>
        <dbReference type="Proteomes" id="UP000710432"/>
    </source>
</evidence>
<dbReference type="InterPro" id="IPR057259">
    <property type="entry name" value="Ribosomal_L19e"/>
</dbReference>
<keyword evidence="5" id="KW-0687">Ribonucleoprotein</keyword>
<dbReference type="Pfam" id="PF01280">
    <property type="entry name" value="Ribosomal_L19e"/>
    <property type="match status" value="1"/>
</dbReference>
<dbReference type="InterPro" id="IPR000196">
    <property type="entry name" value="Ribosomal_eL19_dom"/>
</dbReference>
<dbReference type="InterPro" id="IPR039547">
    <property type="entry name" value="Ribosomal_eL19"/>
</dbReference>
<proteinExistence type="inferred from homology"/>
<comment type="function">
    <text evidence="6">Component of the large ribosomal subunit. The ribosome is a large ribonucleoprotein complex responsible for the synthesis of proteins in the cell.</text>
</comment>
<dbReference type="FunFam" id="1.10.1650.10:FF:000001">
    <property type="entry name" value="Ribosomal protein L19"/>
    <property type="match status" value="1"/>
</dbReference>
<dbReference type="Proteomes" id="UP000710432">
    <property type="component" value="Unassembled WGS sequence"/>
</dbReference>
<evidence type="ECO:0000313" key="11">
    <source>
        <dbReference type="EMBL" id="KAH0504341.1"/>
    </source>
</evidence>
<dbReference type="InterPro" id="IPR035970">
    <property type="entry name" value="60S_ribosomal_eL19_sf"/>
</dbReference>
<evidence type="ECO:0000256" key="5">
    <source>
        <dbReference type="ARBA" id="ARBA00023274"/>
    </source>
</evidence>
<comment type="caution">
    <text evidence="11">The sequence shown here is derived from an EMBL/GenBank/DDBJ whole genome shotgun (WGS) entry which is preliminary data.</text>
</comment>
<organism evidence="11 12">
    <name type="scientific">Microtus ochrogaster</name>
    <name type="common">Prairie vole</name>
    <dbReference type="NCBI Taxonomy" id="79684"/>
    <lineage>
        <taxon>Eukaryota</taxon>
        <taxon>Metazoa</taxon>
        <taxon>Chordata</taxon>
        <taxon>Craniata</taxon>
        <taxon>Vertebrata</taxon>
        <taxon>Euteleostomi</taxon>
        <taxon>Mammalia</taxon>
        <taxon>Eutheria</taxon>
        <taxon>Euarchontoglires</taxon>
        <taxon>Glires</taxon>
        <taxon>Rodentia</taxon>
        <taxon>Myomorpha</taxon>
        <taxon>Muroidea</taxon>
        <taxon>Cricetidae</taxon>
        <taxon>Arvicolinae</taxon>
        <taxon>Microtus</taxon>
    </lineage>
</organism>
<gene>
    <name evidence="11" type="ORF">LTLLF_183035</name>
</gene>
<keyword evidence="3" id="KW-0164">Citrullination</keyword>
<dbReference type="GO" id="GO:0003735">
    <property type="term" value="F:structural constituent of ribosome"/>
    <property type="evidence" value="ECO:0007669"/>
    <property type="project" value="InterPro"/>
</dbReference>
<dbReference type="SUPFAM" id="SSF48140">
    <property type="entry name" value="Ribosomal protein L19 (L19e)"/>
    <property type="match status" value="1"/>
</dbReference>
<evidence type="ECO:0000256" key="2">
    <source>
        <dbReference type="ARBA" id="ARBA00011133"/>
    </source>
</evidence>
<dbReference type="EMBL" id="JAATJU010025105">
    <property type="protein sequence ID" value="KAH0504341.1"/>
    <property type="molecule type" value="Genomic_DNA"/>
</dbReference>
<accession>A0A8J6G1Q1</accession>
<reference evidence="11" key="1">
    <citation type="submission" date="2020-03" db="EMBL/GenBank/DDBJ databases">
        <title>Studies in the Genomics of Life Span.</title>
        <authorList>
            <person name="Glass D."/>
        </authorList>
    </citation>
    <scope>NUCLEOTIDE SEQUENCE</scope>
    <source>
        <strain evidence="11">LTLLF</strain>
        <tissue evidence="11">Muscle</tissue>
    </source>
</reference>
<feature type="region of interest" description="Disordered" evidence="9">
    <location>
        <begin position="1"/>
        <end position="20"/>
    </location>
</feature>
<evidence type="ECO:0000256" key="7">
    <source>
        <dbReference type="ARBA" id="ARBA00035217"/>
    </source>
</evidence>
<dbReference type="GO" id="GO:0022625">
    <property type="term" value="C:cytosolic large ribosomal subunit"/>
    <property type="evidence" value="ECO:0007669"/>
    <property type="project" value="InterPro"/>
</dbReference>
<dbReference type="GO" id="GO:0003723">
    <property type="term" value="F:RNA binding"/>
    <property type="evidence" value="ECO:0007669"/>
    <property type="project" value="InterPro"/>
</dbReference>